<sequence length="259" mass="28924">MALWLHSLSNYQIGFIVIFSFLSVSVIIPALIRYKLDLDPRESIAAGADESYKMFITLVLVMIGFSLVQLQGDHKNVEDLVSREATLNLKISSLLHRFDTKESSQAKELLANYVESIAKEEWPELSKGNGSDVTAKKLKDVTKAISNLSPNSNEQDTVKADLDATMTQVVDIRDARLATTRLYLQTYLWGSLACFLVVMIFFGWFINPLSRMIFFVGGVSLGISMLISLIFILEDLYQGESALIPKPLLDILPLILKGN</sequence>
<dbReference type="OrthoDB" id="8595256at2"/>
<feature type="transmembrane region" description="Helical" evidence="1">
    <location>
        <begin position="212"/>
        <end position="233"/>
    </location>
</feature>
<organism evidence="2 3">
    <name type="scientific">Polynucleobacter kasalickyi</name>
    <dbReference type="NCBI Taxonomy" id="1938817"/>
    <lineage>
        <taxon>Bacteria</taxon>
        <taxon>Pseudomonadati</taxon>
        <taxon>Pseudomonadota</taxon>
        <taxon>Betaproteobacteria</taxon>
        <taxon>Burkholderiales</taxon>
        <taxon>Burkholderiaceae</taxon>
        <taxon>Polynucleobacter</taxon>
    </lineage>
</organism>
<feature type="transmembrane region" description="Helical" evidence="1">
    <location>
        <begin position="186"/>
        <end position="206"/>
    </location>
</feature>
<feature type="transmembrane region" description="Helical" evidence="1">
    <location>
        <begin position="12"/>
        <end position="32"/>
    </location>
</feature>
<evidence type="ECO:0000256" key="1">
    <source>
        <dbReference type="SAM" id="Phobius"/>
    </source>
</evidence>
<reference evidence="2 3" key="1">
    <citation type="submission" date="2017-04" db="EMBL/GenBank/DDBJ databases">
        <authorList>
            <person name="Afonso C.L."/>
            <person name="Miller P.J."/>
            <person name="Scott M.A."/>
            <person name="Spackman E."/>
            <person name="Goraichik I."/>
            <person name="Dimitrov K.M."/>
            <person name="Suarez D.L."/>
            <person name="Swayne D.E."/>
        </authorList>
    </citation>
    <scope>NUCLEOTIDE SEQUENCE [LARGE SCALE GENOMIC DNA]</scope>
    <source>
        <strain evidence="2 3">VK13</strain>
    </source>
</reference>
<accession>A0A1W2CW44</accession>
<dbReference type="InterPro" id="IPR025333">
    <property type="entry name" value="DUF4239"/>
</dbReference>
<keyword evidence="3" id="KW-1185">Reference proteome</keyword>
<evidence type="ECO:0000313" key="3">
    <source>
        <dbReference type="Proteomes" id="UP000192708"/>
    </source>
</evidence>
<dbReference type="Proteomes" id="UP000192708">
    <property type="component" value="Unassembled WGS sequence"/>
</dbReference>
<proteinExistence type="predicted"/>
<evidence type="ECO:0008006" key="4">
    <source>
        <dbReference type="Google" id="ProtNLM"/>
    </source>
</evidence>
<dbReference type="STRING" id="1938817.SAMN06296008_1291"/>
<gene>
    <name evidence="2" type="ORF">SAMN06296008_1291</name>
</gene>
<protein>
    <recommendedName>
        <fullName evidence="4">DUF4239 domain-containing protein</fullName>
    </recommendedName>
</protein>
<keyword evidence="1" id="KW-1133">Transmembrane helix</keyword>
<keyword evidence="1" id="KW-0812">Transmembrane</keyword>
<dbReference type="AlphaFoldDB" id="A0A1W2CW44"/>
<evidence type="ECO:0000313" key="2">
    <source>
        <dbReference type="EMBL" id="SMC89062.1"/>
    </source>
</evidence>
<keyword evidence="1" id="KW-0472">Membrane</keyword>
<dbReference type="Pfam" id="PF14023">
    <property type="entry name" value="Bestrophin-like"/>
    <property type="match status" value="1"/>
</dbReference>
<dbReference type="RefSeq" id="WP_084286139.1">
    <property type="nucleotide sequence ID" value="NZ_FWXJ01000029.1"/>
</dbReference>
<name>A0A1W2CW44_9BURK</name>
<dbReference type="EMBL" id="FWXJ01000029">
    <property type="protein sequence ID" value="SMC89062.1"/>
    <property type="molecule type" value="Genomic_DNA"/>
</dbReference>